<protein>
    <submittedName>
        <fullName evidence="6">Alpha-catulin-like protein</fullName>
    </submittedName>
</protein>
<feature type="non-terminal residue" evidence="6">
    <location>
        <position position="1"/>
    </location>
</feature>
<proteinExistence type="inferred from homology"/>
<reference evidence="6 7" key="1">
    <citation type="journal article" date="2018" name="Gigascience">
        <title>Genomes of trombidid mites reveal novel predicted allergens and laterally-transferred genes associated with secondary metabolism.</title>
        <authorList>
            <person name="Dong X."/>
            <person name="Chaisiri K."/>
            <person name="Xia D."/>
            <person name="Armstrong S.D."/>
            <person name="Fang Y."/>
            <person name="Donnelly M.J."/>
            <person name="Kadowaki T."/>
            <person name="McGarry J.W."/>
            <person name="Darby A.C."/>
            <person name="Makepeace B.L."/>
        </authorList>
    </citation>
    <scope>NUCLEOTIDE SEQUENCE [LARGE SCALE GENOMIC DNA]</scope>
    <source>
        <strain evidence="6">UoL-WK</strain>
    </source>
</reference>
<dbReference type="GO" id="GO:0007155">
    <property type="term" value="P:cell adhesion"/>
    <property type="evidence" value="ECO:0007669"/>
    <property type="project" value="InterPro"/>
</dbReference>
<gene>
    <name evidence="5" type="ORF">B4U79_08619</name>
    <name evidence="6" type="ORF">B4U79_09448</name>
</gene>
<evidence type="ECO:0000313" key="7">
    <source>
        <dbReference type="Proteomes" id="UP000285301"/>
    </source>
</evidence>
<dbReference type="STRING" id="1965070.A0A3S4QKN6"/>
<name>A0A3S4QKN6_9ACAR</name>
<keyword evidence="3" id="KW-0963">Cytoplasm</keyword>
<feature type="region of interest" description="Disordered" evidence="4">
    <location>
        <begin position="234"/>
        <end position="277"/>
    </location>
</feature>
<evidence type="ECO:0000256" key="1">
    <source>
        <dbReference type="ARBA" id="ARBA00004496"/>
    </source>
</evidence>
<feature type="compositionally biased region" description="Polar residues" evidence="4">
    <location>
        <begin position="239"/>
        <end position="248"/>
    </location>
</feature>
<reference evidence="6" key="2">
    <citation type="submission" date="2018-11" db="EMBL/GenBank/DDBJ databases">
        <title>Trombidioid mite genomics.</title>
        <authorList>
            <person name="Dong X."/>
        </authorList>
    </citation>
    <scope>NUCLEOTIDE SEQUENCE</scope>
    <source>
        <strain evidence="6">UoL-WK</strain>
    </source>
</reference>
<dbReference type="GO" id="GO:0051015">
    <property type="term" value="F:actin filament binding"/>
    <property type="evidence" value="ECO:0007669"/>
    <property type="project" value="InterPro"/>
</dbReference>
<dbReference type="Gene3D" id="1.20.120.230">
    <property type="entry name" value="Alpha-catenin/vinculin-like"/>
    <property type="match status" value="2"/>
</dbReference>
<comment type="similarity">
    <text evidence="2">Belongs to the vinculin/alpha-catenin family.</text>
</comment>
<feature type="compositionally biased region" description="Gly residues" evidence="4">
    <location>
        <begin position="463"/>
        <end position="473"/>
    </location>
</feature>
<dbReference type="GO" id="GO:0071944">
    <property type="term" value="C:cell periphery"/>
    <property type="evidence" value="ECO:0007669"/>
    <property type="project" value="UniProtKB-ARBA"/>
</dbReference>
<accession>A0A3S4QKN6</accession>
<organism evidence="6 7">
    <name type="scientific">Dinothrombium tinctorium</name>
    <dbReference type="NCBI Taxonomy" id="1965070"/>
    <lineage>
        <taxon>Eukaryota</taxon>
        <taxon>Metazoa</taxon>
        <taxon>Ecdysozoa</taxon>
        <taxon>Arthropoda</taxon>
        <taxon>Chelicerata</taxon>
        <taxon>Arachnida</taxon>
        <taxon>Acari</taxon>
        <taxon>Acariformes</taxon>
        <taxon>Trombidiformes</taxon>
        <taxon>Prostigmata</taxon>
        <taxon>Anystina</taxon>
        <taxon>Parasitengona</taxon>
        <taxon>Trombidioidea</taxon>
        <taxon>Trombidiidae</taxon>
        <taxon>Dinothrombium</taxon>
    </lineage>
</organism>
<comment type="caution">
    <text evidence="6">The sequence shown here is derived from an EMBL/GenBank/DDBJ whole genome shotgun (WGS) entry which is preliminary data.</text>
</comment>
<dbReference type="InterPro" id="IPR036723">
    <property type="entry name" value="Alpha-catenin/vinculin-like_sf"/>
</dbReference>
<evidence type="ECO:0000256" key="3">
    <source>
        <dbReference type="ARBA" id="ARBA00022490"/>
    </source>
</evidence>
<dbReference type="Proteomes" id="UP000285301">
    <property type="component" value="Unassembled WGS sequence"/>
</dbReference>
<dbReference type="PANTHER" id="PTHR46342:SF1">
    <property type="entry name" value="ALPHA-CATULIN"/>
    <property type="match status" value="1"/>
</dbReference>
<evidence type="ECO:0000256" key="4">
    <source>
        <dbReference type="SAM" id="MobiDB-lite"/>
    </source>
</evidence>
<feature type="region of interest" description="Disordered" evidence="4">
    <location>
        <begin position="449"/>
        <end position="482"/>
    </location>
</feature>
<dbReference type="OrthoDB" id="9933814at2759"/>
<evidence type="ECO:0000256" key="2">
    <source>
        <dbReference type="ARBA" id="ARBA00008376"/>
    </source>
</evidence>
<comment type="subcellular location">
    <subcellularLocation>
        <location evidence="1">Cytoplasm</location>
    </subcellularLocation>
</comment>
<dbReference type="EMBL" id="NCKU01005390">
    <property type="protein sequence ID" value="RWS04634.1"/>
    <property type="molecule type" value="Genomic_DNA"/>
</dbReference>
<dbReference type="GO" id="GO:0005737">
    <property type="term" value="C:cytoplasm"/>
    <property type="evidence" value="ECO:0007669"/>
    <property type="project" value="UniProtKB-SubCell"/>
</dbReference>
<dbReference type="PANTHER" id="PTHR46342">
    <property type="entry name" value="ALPHA-CATULIN"/>
    <property type="match status" value="1"/>
</dbReference>
<evidence type="ECO:0000313" key="5">
    <source>
        <dbReference type="EMBL" id="RWS04634.1"/>
    </source>
</evidence>
<dbReference type="InterPro" id="IPR030045">
    <property type="entry name" value="CTNNAL1"/>
</dbReference>
<dbReference type="GO" id="GO:0007266">
    <property type="term" value="P:Rho protein signal transduction"/>
    <property type="evidence" value="ECO:0007669"/>
    <property type="project" value="InterPro"/>
</dbReference>
<keyword evidence="7" id="KW-1185">Reference proteome</keyword>
<dbReference type="InterPro" id="IPR006077">
    <property type="entry name" value="Vinculin/catenin"/>
</dbReference>
<feature type="compositionally biased region" description="Polar residues" evidence="4">
    <location>
        <begin position="256"/>
        <end position="269"/>
    </location>
</feature>
<dbReference type="Pfam" id="PF01044">
    <property type="entry name" value="Vinculin"/>
    <property type="match status" value="2"/>
</dbReference>
<dbReference type="AlphaFoldDB" id="A0A3S4QKN6"/>
<evidence type="ECO:0000313" key="6">
    <source>
        <dbReference type="EMBL" id="RWS04663.1"/>
    </source>
</evidence>
<dbReference type="EMBL" id="NCKU01005364">
    <property type="protein sequence ID" value="RWS04663.1"/>
    <property type="molecule type" value="Genomic_DNA"/>
</dbReference>
<sequence length="482" mass="53851">DLVEMSRMSLCGGSYRERLLSAFDALVERTQDFTDSAYTTHEHREKILLLCDRAKLELNQLLRIGVCLNEAGSSAPTEDFEASIVQTIRASNELKHQLQITALDQADELFKLTDEMDIVNRLKNSSSSGDHDRLEEYAEYFNEHSEHVQEVCKLLHHVATNETLQITSKITESSLRVYGPQLLNACHTLCIYPGSKIVKENLEAFIDMWIALYSDVHQLYKEIGELLRGSDRFNPLSLPRQNRPTKSVTIHPGPQGFSNVSSATGNPPSKTVRPLDSEEQAKIAKTGLEMKMAASEMDAEAEKWPDSEDNDIVRKAKNMSQLAFSMYQFTRGEGELKTTQDLFTQAEFFAEEANKFYKVVRHFSYQVPSGQMKKELLENLDKVPTFVQQLQFTVKNSTVGKAATFTKVDNVIQETKNLMTFVSKTVNSCLACSSKYNLDLGAVRARSRTLSPSGRYGEDDAGYDGGSGMGSKGGTASSDPNI</sequence>
<dbReference type="SUPFAM" id="SSF47220">
    <property type="entry name" value="alpha-catenin/vinculin-like"/>
    <property type="match status" value="2"/>
</dbReference>